<dbReference type="InterPro" id="IPR030960">
    <property type="entry name" value="DHQS/DOIS_N"/>
</dbReference>
<evidence type="ECO:0000256" key="2">
    <source>
        <dbReference type="ARBA" id="ARBA00001941"/>
    </source>
</evidence>
<dbReference type="EMBL" id="MFJN01000034">
    <property type="protein sequence ID" value="OGG20833.1"/>
    <property type="molecule type" value="Genomic_DNA"/>
</dbReference>
<dbReference type="Pfam" id="PF01761">
    <property type="entry name" value="DHQ_synthase"/>
    <property type="match status" value="1"/>
</dbReference>
<accession>A0A1F6A8H5</accession>
<evidence type="ECO:0000313" key="9">
    <source>
        <dbReference type="EMBL" id="OGG20833.1"/>
    </source>
</evidence>
<dbReference type="GO" id="GO:0003856">
    <property type="term" value="F:3-dehydroquinate synthase activity"/>
    <property type="evidence" value="ECO:0007669"/>
    <property type="project" value="TreeGrafter"/>
</dbReference>
<protein>
    <submittedName>
        <fullName evidence="9">Uncharacterized protein</fullName>
    </submittedName>
</protein>
<sequence>MSILVKTNITVTGYDLLTSLDKIIANADINPGSFLILIDKTISDLYKDKILKSLSRLDKPLTLSIIEAGERQKDILKIPNIIKPFFAQAFDRKSCLVSIGGGVVSDIGGFLSSIMLRGISSIFMPTTLLAQIDAAIGGKNGVDLFIENGNMLKNMLGTFKQPDLVICDVKFLKTLPEHEIISGLGEMAKYYLGWGTPSKEELMGFRDLIKSNNWKGAGNIIHHCQKIKTAITLSDPFEQSGIRQKLNLGHTIGHAVEAVANGELSHGQAVGIGLIAAAKISLLKGLLPENKFAEIRNTILQLGLPVSVSNINKNAVLNALKFDKKDGTFILIKDIGKIIAQIDVEQHIIKQALDEIII</sequence>
<organism evidence="9 10">
    <name type="scientific">Candidatus Gottesmanbacteria bacterium RIFCSPHIGHO2_02_FULL_40_13</name>
    <dbReference type="NCBI Taxonomy" id="1798384"/>
    <lineage>
        <taxon>Bacteria</taxon>
        <taxon>Candidatus Gottesmaniibacteriota</taxon>
    </lineage>
</organism>
<evidence type="ECO:0000256" key="4">
    <source>
        <dbReference type="ARBA" id="ARBA00023027"/>
    </source>
</evidence>
<reference evidence="9 10" key="1">
    <citation type="journal article" date="2016" name="Nat. Commun.">
        <title>Thousands of microbial genomes shed light on interconnected biogeochemical processes in an aquifer system.</title>
        <authorList>
            <person name="Anantharaman K."/>
            <person name="Brown C.T."/>
            <person name="Hug L.A."/>
            <person name="Sharon I."/>
            <person name="Castelle C.J."/>
            <person name="Probst A.J."/>
            <person name="Thomas B.C."/>
            <person name="Singh A."/>
            <person name="Wilkins M.J."/>
            <person name="Karaoz U."/>
            <person name="Brodie E.L."/>
            <person name="Williams K.H."/>
            <person name="Hubbard S.S."/>
            <person name="Banfield J.F."/>
        </authorList>
    </citation>
    <scope>NUCLEOTIDE SEQUENCE [LARGE SCALE GENOMIC DNA]</scope>
</reference>
<dbReference type="Pfam" id="PF24621">
    <property type="entry name" value="DHQS_C"/>
    <property type="match status" value="1"/>
</dbReference>
<dbReference type="CDD" id="cd08195">
    <property type="entry name" value="DHQS"/>
    <property type="match status" value="1"/>
</dbReference>
<evidence type="ECO:0000256" key="5">
    <source>
        <dbReference type="ARBA" id="ARBA00023239"/>
    </source>
</evidence>
<evidence type="ECO:0000313" key="10">
    <source>
        <dbReference type="Proteomes" id="UP000177092"/>
    </source>
</evidence>
<evidence type="ECO:0000259" key="8">
    <source>
        <dbReference type="Pfam" id="PF24621"/>
    </source>
</evidence>
<dbReference type="GO" id="GO:0009073">
    <property type="term" value="P:aromatic amino acid family biosynthetic process"/>
    <property type="evidence" value="ECO:0007669"/>
    <property type="project" value="InterPro"/>
</dbReference>
<evidence type="ECO:0000256" key="1">
    <source>
        <dbReference type="ARBA" id="ARBA00001911"/>
    </source>
</evidence>
<evidence type="ECO:0000256" key="6">
    <source>
        <dbReference type="ARBA" id="ARBA00023285"/>
    </source>
</evidence>
<dbReference type="InterPro" id="IPR050071">
    <property type="entry name" value="Dehydroquinate_synthase"/>
</dbReference>
<dbReference type="SUPFAM" id="SSF56796">
    <property type="entry name" value="Dehydroquinate synthase-like"/>
    <property type="match status" value="1"/>
</dbReference>
<feature type="domain" description="3-dehydroquinate synthase N-terminal" evidence="7">
    <location>
        <begin position="65"/>
        <end position="181"/>
    </location>
</feature>
<keyword evidence="4" id="KW-0520">NAD</keyword>
<dbReference type="GO" id="GO:0046872">
    <property type="term" value="F:metal ion binding"/>
    <property type="evidence" value="ECO:0007669"/>
    <property type="project" value="UniProtKB-KW"/>
</dbReference>
<keyword evidence="6" id="KW-0170">Cobalt</keyword>
<comment type="caution">
    <text evidence="9">The sequence shown here is derived from an EMBL/GenBank/DDBJ whole genome shotgun (WGS) entry which is preliminary data.</text>
</comment>
<comment type="cofactor">
    <cofactor evidence="1">
        <name>NAD(+)</name>
        <dbReference type="ChEBI" id="CHEBI:57540"/>
    </cofactor>
</comment>
<keyword evidence="5" id="KW-0456">Lyase</keyword>
<dbReference type="PIRSF" id="PIRSF001455">
    <property type="entry name" value="DHQ_synth"/>
    <property type="match status" value="1"/>
</dbReference>
<dbReference type="InterPro" id="IPR056179">
    <property type="entry name" value="DHQS_C"/>
</dbReference>
<comment type="cofactor">
    <cofactor evidence="2">
        <name>Co(2+)</name>
        <dbReference type="ChEBI" id="CHEBI:48828"/>
    </cofactor>
</comment>
<feature type="domain" description="3-dehydroquinate synthase C-terminal" evidence="8">
    <location>
        <begin position="183"/>
        <end position="325"/>
    </location>
</feature>
<dbReference type="Gene3D" id="3.40.50.1970">
    <property type="match status" value="1"/>
</dbReference>
<evidence type="ECO:0000256" key="3">
    <source>
        <dbReference type="ARBA" id="ARBA00022723"/>
    </source>
</evidence>
<keyword evidence="3" id="KW-0479">Metal-binding</keyword>
<evidence type="ECO:0000259" key="7">
    <source>
        <dbReference type="Pfam" id="PF01761"/>
    </source>
</evidence>
<dbReference type="PANTHER" id="PTHR43622">
    <property type="entry name" value="3-DEHYDROQUINATE SYNTHASE"/>
    <property type="match status" value="1"/>
</dbReference>
<proteinExistence type="predicted"/>
<dbReference type="Gene3D" id="1.20.1090.10">
    <property type="entry name" value="Dehydroquinate synthase-like - alpha domain"/>
    <property type="match status" value="1"/>
</dbReference>
<name>A0A1F6A8H5_9BACT</name>
<dbReference type="STRING" id="1798384.A3D03_04095"/>
<dbReference type="InterPro" id="IPR030963">
    <property type="entry name" value="DHQ_synth_fam"/>
</dbReference>
<dbReference type="PANTHER" id="PTHR43622:SF1">
    <property type="entry name" value="3-DEHYDROQUINATE SYNTHASE"/>
    <property type="match status" value="1"/>
</dbReference>
<dbReference type="AlphaFoldDB" id="A0A1F6A8H5"/>
<gene>
    <name evidence="9" type="ORF">A3D03_04095</name>
</gene>
<dbReference type="Proteomes" id="UP000177092">
    <property type="component" value="Unassembled WGS sequence"/>
</dbReference>